<dbReference type="Proteomes" id="UP000694892">
    <property type="component" value="Chromosome 2L"/>
</dbReference>
<evidence type="ECO:0000313" key="2">
    <source>
        <dbReference type="Proteomes" id="UP000694892"/>
    </source>
</evidence>
<dbReference type="EMBL" id="CM004468">
    <property type="protein sequence ID" value="OCT94697.1"/>
    <property type="molecule type" value="Genomic_DNA"/>
</dbReference>
<dbReference type="AlphaFoldDB" id="A0A974HY31"/>
<gene>
    <name evidence="1" type="ORF">XELAEV_18012384mg</name>
</gene>
<sequence>MPPGLVKKLVHYLNLSLTLHYFFCRIHNAIFPSQSVFILPLLHVMSALLHGLVNDFVFGQYKETLGLLNITLLQLAFQSRFCNSKRIRENHSANVHFMAQIDEEDPESCADDTTVLFSMPSITLRDKGP</sequence>
<name>A0A974HY31_XENLA</name>
<reference evidence="2" key="1">
    <citation type="journal article" date="2016" name="Nature">
        <title>Genome evolution in the allotetraploid frog Xenopus laevis.</title>
        <authorList>
            <person name="Session A.M."/>
            <person name="Uno Y."/>
            <person name="Kwon T."/>
            <person name="Chapman J.A."/>
            <person name="Toyoda A."/>
            <person name="Takahashi S."/>
            <person name="Fukui A."/>
            <person name="Hikosaka A."/>
            <person name="Suzuki A."/>
            <person name="Kondo M."/>
            <person name="van Heeringen S.J."/>
            <person name="Quigley I."/>
            <person name="Heinz S."/>
            <person name="Ogino H."/>
            <person name="Ochi H."/>
            <person name="Hellsten U."/>
            <person name="Lyons J.B."/>
            <person name="Simakov O."/>
            <person name="Putnam N."/>
            <person name="Stites J."/>
            <person name="Kuroki Y."/>
            <person name="Tanaka T."/>
            <person name="Michiue T."/>
            <person name="Watanabe M."/>
            <person name="Bogdanovic O."/>
            <person name="Lister R."/>
            <person name="Georgiou G."/>
            <person name="Paranjpe S.S."/>
            <person name="van Kruijsbergen I."/>
            <person name="Shu S."/>
            <person name="Carlson J."/>
            <person name="Kinoshita T."/>
            <person name="Ohta Y."/>
            <person name="Mawaribuchi S."/>
            <person name="Jenkins J."/>
            <person name="Grimwood J."/>
            <person name="Schmutz J."/>
            <person name="Mitros T."/>
            <person name="Mozaffari S.V."/>
            <person name="Suzuki Y."/>
            <person name="Haramoto Y."/>
            <person name="Yamamoto T.S."/>
            <person name="Takagi C."/>
            <person name="Heald R."/>
            <person name="Miller K."/>
            <person name="Haudenschild C."/>
            <person name="Kitzman J."/>
            <person name="Nakayama T."/>
            <person name="Izutsu Y."/>
            <person name="Robert J."/>
            <person name="Fortriede J."/>
            <person name="Burns K."/>
            <person name="Lotay V."/>
            <person name="Karimi K."/>
            <person name="Yasuoka Y."/>
            <person name="Dichmann D.S."/>
            <person name="Flajnik M.F."/>
            <person name="Houston D.W."/>
            <person name="Shendure J."/>
            <person name="DuPasquier L."/>
            <person name="Vize P.D."/>
            <person name="Zorn A.M."/>
            <person name="Ito M."/>
            <person name="Marcotte E.M."/>
            <person name="Wallingford J.B."/>
            <person name="Ito Y."/>
            <person name="Asashima M."/>
            <person name="Ueno N."/>
            <person name="Matsuda Y."/>
            <person name="Veenstra G.J."/>
            <person name="Fujiyama A."/>
            <person name="Harland R.M."/>
            <person name="Taira M."/>
            <person name="Rokhsar D.S."/>
        </authorList>
    </citation>
    <scope>NUCLEOTIDE SEQUENCE [LARGE SCALE GENOMIC DNA]</scope>
    <source>
        <strain evidence="2">J</strain>
    </source>
</reference>
<protein>
    <submittedName>
        <fullName evidence="1">Uncharacterized protein</fullName>
    </submittedName>
</protein>
<evidence type="ECO:0000313" key="1">
    <source>
        <dbReference type="EMBL" id="OCT94697.1"/>
    </source>
</evidence>
<accession>A0A974HY31</accession>
<proteinExistence type="predicted"/>
<organism evidence="1 2">
    <name type="scientific">Xenopus laevis</name>
    <name type="common">African clawed frog</name>
    <dbReference type="NCBI Taxonomy" id="8355"/>
    <lineage>
        <taxon>Eukaryota</taxon>
        <taxon>Metazoa</taxon>
        <taxon>Chordata</taxon>
        <taxon>Craniata</taxon>
        <taxon>Vertebrata</taxon>
        <taxon>Euteleostomi</taxon>
        <taxon>Amphibia</taxon>
        <taxon>Batrachia</taxon>
        <taxon>Anura</taxon>
        <taxon>Pipoidea</taxon>
        <taxon>Pipidae</taxon>
        <taxon>Xenopodinae</taxon>
        <taxon>Xenopus</taxon>
        <taxon>Xenopus</taxon>
    </lineage>
</organism>